<evidence type="ECO:0000256" key="1">
    <source>
        <dbReference type="ARBA" id="ARBA00022553"/>
    </source>
</evidence>
<evidence type="ECO:0000256" key="8">
    <source>
        <dbReference type="PROSITE-ProRule" id="PRU01091"/>
    </source>
</evidence>
<dbReference type="SUPFAM" id="SSF52172">
    <property type="entry name" value="CheY-like"/>
    <property type="match status" value="3"/>
</dbReference>
<dbReference type="GO" id="GO:0006355">
    <property type="term" value="P:regulation of DNA-templated transcription"/>
    <property type="evidence" value="ECO:0007669"/>
    <property type="project" value="InterPro"/>
</dbReference>
<dbReference type="Pfam" id="PF00486">
    <property type="entry name" value="Trans_reg_C"/>
    <property type="match status" value="1"/>
</dbReference>
<dbReference type="GO" id="GO:0000976">
    <property type="term" value="F:transcription cis-regulatory region binding"/>
    <property type="evidence" value="ECO:0007669"/>
    <property type="project" value="TreeGrafter"/>
</dbReference>
<protein>
    <submittedName>
        <fullName evidence="12">Multi-component transcriptional regulator, winged helix family</fullName>
    </submittedName>
</protein>
<dbReference type="KEGG" id="scs:Sta7437_4673"/>
<evidence type="ECO:0000256" key="4">
    <source>
        <dbReference type="ARBA" id="ARBA00023125"/>
    </source>
</evidence>
<dbReference type="Gene3D" id="1.20.120.160">
    <property type="entry name" value="HPT domain"/>
    <property type="match status" value="1"/>
</dbReference>
<evidence type="ECO:0000256" key="3">
    <source>
        <dbReference type="ARBA" id="ARBA00023015"/>
    </source>
</evidence>
<feature type="domain" description="Response regulatory" evidence="9">
    <location>
        <begin position="356"/>
        <end position="485"/>
    </location>
</feature>
<evidence type="ECO:0000256" key="2">
    <source>
        <dbReference type="ARBA" id="ARBA00023012"/>
    </source>
</evidence>
<dbReference type="PATRIC" id="fig|111780.3.peg.4830"/>
<accession>K9Y056</accession>
<keyword evidence="12" id="KW-0614">Plasmid</keyword>
<dbReference type="Proteomes" id="UP000010473">
    <property type="component" value="Plasmid pSTA7437.01"/>
</dbReference>
<evidence type="ECO:0000259" key="10">
    <source>
        <dbReference type="PROSITE" id="PS50894"/>
    </source>
</evidence>
<comment type="caution">
    <text evidence="7">Lacks conserved residue(s) required for the propagation of feature annotation.</text>
</comment>
<evidence type="ECO:0000313" key="13">
    <source>
        <dbReference type="Proteomes" id="UP000010473"/>
    </source>
</evidence>
<dbReference type="GO" id="GO:0005829">
    <property type="term" value="C:cytosol"/>
    <property type="evidence" value="ECO:0007669"/>
    <property type="project" value="TreeGrafter"/>
</dbReference>
<dbReference type="Pfam" id="PF00072">
    <property type="entry name" value="Response_reg"/>
    <property type="match status" value="2"/>
</dbReference>
<dbReference type="CDD" id="cd19935">
    <property type="entry name" value="REC_OmpR_CusR-like"/>
    <property type="match status" value="1"/>
</dbReference>
<feature type="modified residue" description="4-aspartylphosphate" evidence="7">
    <location>
        <position position="542"/>
    </location>
</feature>
<name>K9Y056_STAC7</name>
<dbReference type="SMART" id="SM00862">
    <property type="entry name" value="Trans_reg_C"/>
    <property type="match status" value="1"/>
</dbReference>
<dbReference type="PROSITE" id="PS50110">
    <property type="entry name" value="RESPONSE_REGULATORY"/>
    <property type="match status" value="3"/>
</dbReference>
<dbReference type="GO" id="GO:0032993">
    <property type="term" value="C:protein-DNA complex"/>
    <property type="evidence" value="ECO:0007669"/>
    <property type="project" value="TreeGrafter"/>
</dbReference>
<evidence type="ECO:0000259" key="11">
    <source>
        <dbReference type="PROSITE" id="PS51755"/>
    </source>
</evidence>
<organism evidence="12 13">
    <name type="scientific">Stanieria cyanosphaera (strain ATCC 29371 / PCC 7437)</name>
    <dbReference type="NCBI Taxonomy" id="111780"/>
    <lineage>
        <taxon>Bacteria</taxon>
        <taxon>Bacillati</taxon>
        <taxon>Cyanobacteriota</taxon>
        <taxon>Cyanophyceae</taxon>
        <taxon>Pleurocapsales</taxon>
        <taxon>Dermocarpellaceae</taxon>
        <taxon>Stanieria</taxon>
    </lineage>
</organism>
<dbReference type="RefSeq" id="WP_015212034.1">
    <property type="nucleotide sequence ID" value="NC_019765.1"/>
</dbReference>
<gene>
    <name evidence="12" type="ordered locus">Sta7437_4673</name>
</gene>
<keyword evidence="13" id="KW-1185">Reference proteome</keyword>
<feature type="domain" description="OmpR/PhoB-type" evidence="11">
    <location>
        <begin position="124"/>
        <end position="223"/>
    </location>
</feature>
<dbReference type="AlphaFoldDB" id="K9Y056"/>
<dbReference type="Gene3D" id="1.10.10.10">
    <property type="entry name" value="Winged helix-like DNA-binding domain superfamily/Winged helix DNA-binding domain"/>
    <property type="match status" value="1"/>
</dbReference>
<dbReference type="Gene3D" id="3.40.50.2300">
    <property type="match status" value="3"/>
</dbReference>
<feature type="DNA-binding region" description="OmpR/PhoB-type" evidence="8">
    <location>
        <begin position="124"/>
        <end position="223"/>
    </location>
</feature>
<dbReference type="InterPro" id="IPR001867">
    <property type="entry name" value="OmpR/PhoB-type_DNA-bd"/>
</dbReference>
<keyword evidence="4 8" id="KW-0238">DNA-binding</keyword>
<dbReference type="SUPFAM" id="SSF47226">
    <property type="entry name" value="Histidine-containing phosphotransfer domain, HPT domain"/>
    <property type="match status" value="1"/>
</dbReference>
<dbReference type="Gene3D" id="6.10.250.690">
    <property type="match status" value="1"/>
</dbReference>
<keyword evidence="1 7" id="KW-0597">Phosphoprotein</keyword>
<dbReference type="Pfam" id="PF01627">
    <property type="entry name" value="Hpt"/>
    <property type="match status" value="1"/>
</dbReference>
<evidence type="ECO:0000256" key="6">
    <source>
        <dbReference type="PROSITE-ProRule" id="PRU00110"/>
    </source>
</evidence>
<dbReference type="InterPro" id="IPR039420">
    <property type="entry name" value="WalR-like"/>
</dbReference>
<dbReference type="PROSITE" id="PS51755">
    <property type="entry name" value="OMPR_PHOB"/>
    <property type="match status" value="1"/>
</dbReference>
<keyword evidence="3" id="KW-0805">Transcription regulation</keyword>
<sequence>MRLLLVDDDEVLVDALANHLIAQRYAVDIATDGEEAWEYIALFNYDLVVLDVMLPQVDGISLCKKIRDRDYSMPVLMLTARDRSTDIVEGFNAGADDYLVKPFNFDELTVRIHALLRREAQALTSVLKWGNLSLDLNSLEVIYDEKPLNLTAKEYALLELFLRNHKRVFSLDGIIESLWSFEEPPTEGAVRTHIKTLRQKLTGAGAAKDLIETVYGIGYRLKPLPDSTEKQTETESNSAAQSPAPEIAAVWMQHKEAMSARLAVLENVANALKEDNFNKALKPEAILAAHKLAGSLGSLGFEDGSKLARKLEDFLTLETFSQAEQIEPFNKLVNNLRDKFDRYEPGSSSVLDSFPLLLIVDNDRDFTGQLATQAAANNFRTAIATTASEAREIIQRDRPAIVLLRIFQIRTKTDRDSPIDSLDLLAQLHQQMPLLPIVVIVSEAALFNTNKDFTERLKIMRGKKHTLLVQPITPTQAMDAVSQLLRRSGAEAKITIVDDDSLFLEVMQTSLKPWGFEITTLNDPRQFWQVLQVTSPDLLILDVEMPDVNGIELCRMLRSDSNWSHLPVLFLTAHQDLQTQERAFYIGADDYISKPVAGTQLATRILNRLSRIRTIQSKTPNS</sequence>
<dbReference type="InterPro" id="IPR001789">
    <property type="entry name" value="Sig_transdc_resp-reg_receiver"/>
</dbReference>
<dbReference type="EMBL" id="CP003654">
    <property type="protein sequence ID" value="AFZ38128.1"/>
    <property type="molecule type" value="Genomic_DNA"/>
</dbReference>
<keyword evidence="5" id="KW-0804">Transcription</keyword>
<feature type="modified residue" description="4-aspartylphosphate" evidence="7">
    <location>
        <position position="51"/>
    </location>
</feature>
<feature type="domain" description="HPt" evidence="10">
    <location>
        <begin position="250"/>
        <end position="343"/>
    </location>
</feature>
<feature type="domain" description="Response regulatory" evidence="9">
    <location>
        <begin position="2"/>
        <end position="116"/>
    </location>
</feature>
<dbReference type="OrthoDB" id="580823at2"/>
<dbReference type="PANTHER" id="PTHR48111">
    <property type="entry name" value="REGULATOR OF RPOS"/>
    <property type="match status" value="1"/>
</dbReference>
<proteinExistence type="predicted"/>
<dbReference type="SMART" id="SM00448">
    <property type="entry name" value="REC"/>
    <property type="match status" value="2"/>
</dbReference>
<keyword evidence="2" id="KW-0902">Two-component regulatory system</keyword>
<dbReference type="PROSITE" id="PS50894">
    <property type="entry name" value="HPT"/>
    <property type="match status" value="1"/>
</dbReference>
<dbReference type="CDD" id="cd00383">
    <property type="entry name" value="trans_reg_C"/>
    <property type="match status" value="1"/>
</dbReference>
<evidence type="ECO:0000259" key="9">
    <source>
        <dbReference type="PROSITE" id="PS50110"/>
    </source>
</evidence>
<reference evidence="13" key="1">
    <citation type="journal article" date="2013" name="Proc. Natl. Acad. Sci. U.S.A.">
        <title>Improving the coverage of the cyanobacterial phylum using diversity-driven genome sequencing.</title>
        <authorList>
            <person name="Shih P.M."/>
            <person name="Wu D."/>
            <person name="Latifi A."/>
            <person name="Axen S.D."/>
            <person name="Fewer D.P."/>
            <person name="Talla E."/>
            <person name="Calteau A."/>
            <person name="Cai F."/>
            <person name="Tandeau de Marsac N."/>
            <person name="Rippka R."/>
            <person name="Herdman M."/>
            <person name="Sivonen K."/>
            <person name="Coursin T."/>
            <person name="Laurent T."/>
            <person name="Goodwin L."/>
            <person name="Nolan M."/>
            <person name="Davenport K.W."/>
            <person name="Han C.S."/>
            <person name="Rubin E.M."/>
            <person name="Eisen J.A."/>
            <person name="Woyke T."/>
            <person name="Gugger M."/>
            <person name="Kerfeld C.A."/>
        </authorList>
    </citation>
    <scope>NUCLEOTIDE SEQUENCE [LARGE SCALE GENOMIC DNA]</scope>
    <source>
        <strain evidence="13">ATCC 29371 / PCC 7437</strain>
        <plasmid evidence="13">Plasmid pSTA7437.01</plasmid>
    </source>
</reference>
<evidence type="ECO:0000313" key="12">
    <source>
        <dbReference type="EMBL" id="AFZ38128.1"/>
    </source>
</evidence>
<dbReference type="InterPro" id="IPR011006">
    <property type="entry name" value="CheY-like_superfamily"/>
</dbReference>
<dbReference type="FunFam" id="3.40.50.2300:FF:000002">
    <property type="entry name" value="DNA-binding response regulator PhoP"/>
    <property type="match status" value="1"/>
</dbReference>
<feature type="modified residue" description="Phosphohistidine" evidence="6">
    <location>
        <position position="290"/>
    </location>
</feature>
<dbReference type="InterPro" id="IPR008207">
    <property type="entry name" value="Sig_transdc_His_kin_Hpt_dom"/>
</dbReference>
<dbReference type="GO" id="GO:0000156">
    <property type="term" value="F:phosphorelay response regulator activity"/>
    <property type="evidence" value="ECO:0007669"/>
    <property type="project" value="TreeGrafter"/>
</dbReference>
<feature type="domain" description="Response regulatory" evidence="9">
    <location>
        <begin position="493"/>
        <end position="609"/>
    </location>
</feature>
<geneLocation type="plasmid" evidence="12 13">
    <name>pSTA7437.01</name>
</geneLocation>
<dbReference type="InterPro" id="IPR036641">
    <property type="entry name" value="HPT_dom_sf"/>
</dbReference>
<dbReference type="CDD" id="cd17574">
    <property type="entry name" value="REC_OmpR"/>
    <property type="match status" value="1"/>
</dbReference>
<dbReference type="PANTHER" id="PTHR48111:SF15">
    <property type="entry name" value="OMPR SUBFAMILY"/>
    <property type="match status" value="1"/>
</dbReference>
<dbReference type="HOGENOM" id="CLU_000445_11_38_3"/>
<evidence type="ECO:0000256" key="7">
    <source>
        <dbReference type="PROSITE-ProRule" id="PRU00169"/>
    </source>
</evidence>
<evidence type="ECO:0000256" key="5">
    <source>
        <dbReference type="ARBA" id="ARBA00023163"/>
    </source>
</evidence>
<dbReference type="InterPro" id="IPR036388">
    <property type="entry name" value="WH-like_DNA-bd_sf"/>
</dbReference>